<protein>
    <submittedName>
        <fullName evidence="2">Uncharacterized protein</fullName>
    </submittedName>
</protein>
<evidence type="ECO:0000313" key="3">
    <source>
        <dbReference type="Proteomes" id="UP000887159"/>
    </source>
</evidence>
<comment type="caution">
    <text evidence="2">The sequence shown here is derived from an EMBL/GenBank/DDBJ whole genome shotgun (WGS) entry which is preliminary data.</text>
</comment>
<reference evidence="2" key="1">
    <citation type="submission" date="2020-08" db="EMBL/GenBank/DDBJ databases">
        <title>Multicomponent nature underlies the extraordinary mechanical properties of spider dragline silk.</title>
        <authorList>
            <person name="Kono N."/>
            <person name="Nakamura H."/>
            <person name="Mori M."/>
            <person name="Yoshida Y."/>
            <person name="Ohtoshi R."/>
            <person name="Malay A.D."/>
            <person name="Moran D.A.P."/>
            <person name="Tomita M."/>
            <person name="Numata K."/>
            <person name="Arakawa K."/>
        </authorList>
    </citation>
    <scope>NUCLEOTIDE SEQUENCE</scope>
</reference>
<proteinExistence type="predicted"/>
<gene>
    <name evidence="2" type="ORF">TNCV_3764141</name>
</gene>
<dbReference type="AlphaFoldDB" id="A0A8X6VVD6"/>
<dbReference type="EMBL" id="BMAU01021362">
    <property type="protein sequence ID" value="GFY23174.1"/>
    <property type="molecule type" value="Genomic_DNA"/>
</dbReference>
<name>A0A8X6VVD6_TRICX</name>
<feature type="compositionally biased region" description="Basic and acidic residues" evidence="1">
    <location>
        <begin position="24"/>
        <end position="34"/>
    </location>
</feature>
<accession>A0A8X6VVD6</accession>
<evidence type="ECO:0000313" key="2">
    <source>
        <dbReference type="EMBL" id="GFY23174.1"/>
    </source>
</evidence>
<sequence>MYNNGFLEQSPYPLSSRARSRRRQREESAVNRKDIRARPYNLRSIVNSKGLNLRIGDSSSAISKTKSAKHLPVWK</sequence>
<feature type="region of interest" description="Disordered" evidence="1">
    <location>
        <begin position="1"/>
        <end position="34"/>
    </location>
</feature>
<dbReference type="Proteomes" id="UP000887159">
    <property type="component" value="Unassembled WGS sequence"/>
</dbReference>
<organism evidence="2 3">
    <name type="scientific">Trichonephila clavipes</name>
    <name type="common">Golden silk orbweaver</name>
    <name type="synonym">Nephila clavipes</name>
    <dbReference type="NCBI Taxonomy" id="2585209"/>
    <lineage>
        <taxon>Eukaryota</taxon>
        <taxon>Metazoa</taxon>
        <taxon>Ecdysozoa</taxon>
        <taxon>Arthropoda</taxon>
        <taxon>Chelicerata</taxon>
        <taxon>Arachnida</taxon>
        <taxon>Araneae</taxon>
        <taxon>Araneomorphae</taxon>
        <taxon>Entelegynae</taxon>
        <taxon>Araneoidea</taxon>
        <taxon>Nephilidae</taxon>
        <taxon>Trichonephila</taxon>
    </lineage>
</organism>
<keyword evidence="3" id="KW-1185">Reference proteome</keyword>
<evidence type="ECO:0000256" key="1">
    <source>
        <dbReference type="SAM" id="MobiDB-lite"/>
    </source>
</evidence>